<sequence length="294" mass="30746">MAGAASGEEENYWPGYVDALTTMLMVLTFVMMVLGIVVFTLSQNVSKNVVAGVAQAMNIDTSALDARTPEALRQAVIEALKEKLAHPTQPPPTPGATALARAAEQPAPVPEPARTPIAPALPTFASGAPTLPSSPAPGPTPADAVTPGGPQIASLPLRDEAALQGAGRDKVIQNEALPTEAPREKPASLTEAGDGLKIVFKNGAVQLDQIGSNALQNYARLFEAGSFVVRASAFVANTGATDARRRAYYRAMLVRERIIQIGLPANRIVVEVRDDATSDAQDLVLVIGRNGSVK</sequence>
<dbReference type="AlphaFoldDB" id="A0A917MFT0"/>
<dbReference type="Proteomes" id="UP000603912">
    <property type="component" value="Unassembled WGS sequence"/>
</dbReference>
<keyword evidence="4" id="KW-1185">Reference proteome</keyword>
<keyword evidence="2" id="KW-0472">Membrane</keyword>
<evidence type="ECO:0008006" key="5">
    <source>
        <dbReference type="Google" id="ProtNLM"/>
    </source>
</evidence>
<accession>A0A917MFT0</accession>
<dbReference type="EMBL" id="BMES01000001">
    <property type="protein sequence ID" value="GGH10783.1"/>
    <property type="molecule type" value="Genomic_DNA"/>
</dbReference>
<protein>
    <recommendedName>
        <fullName evidence="5">OmpA-like domain-containing protein</fullName>
    </recommendedName>
</protein>
<feature type="transmembrane region" description="Helical" evidence="2">
    <location>
        <begin position="20"/>
        <end position="41"/>
    </location>
</feature>
<gene>
    <name evidence="3" type="ORF">GCM10007036_07530</name>
</gene>
<organism evidence="3 4">
    <name type="scientific">Alsobacter metallidurans</name>
    <dbReference type="NCBI Taxonomy" id="340221"/>
    <lineage>
        <taxon>Bacteria</taxon>
        <taxon>Pseudomonadati</taxon>
        <taxon>Pseudomonadota</taxon>
        <taxon>Alphaproteobacteria</taxon>
        <taxon>Hyphomicrobiales</taxon>
        <taxon>Alsobacteraceae</taxon>
        <taxon>Alsobacter</taxon>
    </lineage>
</organism>
<name>A0A917MFT0_9HYPH</name>
<reference evidence="3" key="1">
    <citation type="journal article" date="2014" name="Int. J. Syst. Evol. Microbiol.">
        <title>Complete genome sequence of Corynebacterium casei LMG S-19264T (=DSM 44701T), isolated from a smear-ripened cheese.</title>
        <authorList>
            <consortium name="US DOE Joint Genome Institute (JGI-PGF)"/>
            <person name="Walter F."/>
            <person name="Albersmeier A."/>
            <person name="Kalinowski J."/>
            <person name="Ruckert C."/>
        </authorList>
    </citation>
    <scope>NUCLEOTIDE SEQUENCE</scope>
    <source>
        <strain evidence="3">CGMCC 1.12214</strain>
    </source>
</reference>
<comment type="caution">
    <text evidence="3">The sequence shown here is derived from an EMBL/GenBank/DDBJ whole genome shotgun (WGS) entry which is preliminary data.</text>
</comment>
<feature type="compositionally biased region" description="Low complexity" evidence="1">
    <location>
        <begin position="95"/>
        <end position="106"/>
    </location>
</feature>
<evidence type="ECO:0000256" key="1">
    <source>
        <dbReference type="SAM" id="MobiDB-lite"/>
    </source>
</evidence>
<evidence type="ECO:0000313" key="3">
    <source>
        <dbReference type="EMBL" id="GGH10783.1"/>
    </source>
</evidence>
<keyword evidence="2" id="KW-1133">Transmembrane helix</keyword>
<feature type="region of interest" description="Disordered" evidence="1">
    <location>
        <begin position="84"/>
        <end position="153"/>
    </location>
</feature>
<reference evidence="3" key="2">
    <citation type="submission" date="2020-09" db="EMBL/GenBank/DDBJ databases">
        <authorList>
            <person name="Sun Q."/>
            <person name="Zhou Y."/>
        </authorList>
    </citation>
    <scope>NUCLEOTIDE SEQUENCE</scope>
    <source>
        <strain evidence="3">CGMCC 1.12214</strain>
    </source>
</reference>
<dbReference type="RefSeq" id="WP_188516374.1">
    <property type="nucleotide sequence ID" value="NZ_BMES01000001.1"/>
</dbReference>
<evidence type="ECO:0000256" key="2">
    <source>
        <dbReference type="SAM" id="Phobius"/>
    </source>
</evidence>
<proteinExistence type="predicted"/>
<evidence type="ECO:0000313" key="4">
    <source>
        <dbReference type="Proteomes" id="UP000603912"/>
    </source>
</evidence>
<keyword evidence="2" id="KW-0812">Transmembrane</keyword>